<proteinExistence type="predicted"/>
<dbReference type="KEGG" id="crq:GCK72_008670"/>
<dbReference type="Proteomes" id="UP000483820">
    <property type="component" value="Chromosome III"/>
</dbReference>
<comment type="caution">
    <text evidence="1">The sequence shown here is derived from an EMBL/GenBank/DDBJ whole genome shotgun (WGS) entry which is preliminary data.</text>
</comment>
<accession>A0A6A5H093</accession>
<reference evidence="1 2" key="1">
    <citation type="submission" date="2019-12" db="EMBL/GenBank/DDBJ databases">
        <title>Chromosome-level assembly of the Caenorhabditis remanei genome.</title>
        <authorList>
            <person name="Teterina A.A."/>
            <person name="Willis J.H."/>
            <person name="Phillips P.C."/>
        </authorList>
    </citation>
    <scope>NUCLEOTIDE SEQUENCE [LARGE SCALE GENOMIC DNA]</scope>
    <source>
        <strain evidence="1 2">PX506</strain>
        <tissue evidence="1">Whole organism</tissue>
    </source>
</reference>
<evidence type="ECO:0000313" key="1">
    <source>
        <dbReference type="EMBL" id="KAF1760421.1"/>
    </source>
</evidence>
<name>A0A6A5H093_CAERE</name>
<protein>
    <submittedName>
        <fullName evidence="1">Uncharacterized protein</fullName>
    </submittedName>
</protein>
<sequence>MPRLLKRTMVISNNANYEVLPTFESRIVGALIRPIEEYNEKKWRWIYRFLTIVKCFIWYNNFHEIEFINSIIIGLIAGAMTIEERNHKGEEETFWNFIWSSTNFYRRLVFICLRINMYYIESLVEVDKRTGGTVSNEMLLKMITPWIGAMLGSFCGQYVTILRDESVGGVAGGLLGLATAEFWIKQFPFVSRY</sequence>
<dbReference type="RefSeq" id="XP_053586542.1">
    <property type="nucleotide sequence ID" value="XM_053726965.1"/>
</dbReference>
<dbReference type="EMBL" id="WUAV01000003">
    <property type="protein sequence ID" value="KAF1760421.1"/>
    <property type="molecule type" value="Genomic_DNA"/>
</dbReference>
<dbReference type="CTD" id="78774719"/>
<dbReference type="GeneID" id="78774719"/>
<evidence type="ECO:0000313" key="2">
    <source>
        <dbReference type="Proteomes" id="UP000483820"/>
    </source>
</evidence>
<gene>
    <name evidence="1" type="ORF">GCK72_008670</name>
</gene>
<dbReference type="AlphaFoldDB" id="A0A6A5H093"/>
<organism evidence="1 2">
    <name type="scientific">Caenorhabditis remanei</name>
    <name type="common">Caenorhabditis vulgaris</name>
    <dbReference type="NCBI Taxonomy" id="31234"/>
    <lineage>
        <taxon>Eukaryota</taxon>
        <taxon>Metazoa</taxon>
        <taxon>Ecdysozoa</taxon>
        <taxon>Nematoda</taxon>
        <taxon>Chromadorea</taxon>
        <taxon>Rhabditida</taxon>
        <taxon>Rhabditina</taxon>
        <taxon>Rhabditomorpha</taxon>
        <taxon>Rhabditoidea</taxon>
        <taxon>Rhabditidae</taxon>
        <taxon>Peloderinae</taxon>
        <taxon>Caenorhabditis</taxon>
    </lineage>
</organism>